<evidence type="ECO:0000313" key="2">
    <source>
        <dbReference type="EMBL" id="MDT3279403.1"/>
    </source>
</evidence>
<keyword evidence="3" id="KW-1185">Reference proteome</keyword>
<organism evidence="2 3">
    <name type="scientific">Shewanella scandinavica</name>
    <dbReference type="NCBI Taxonomy" id="3063538"/>
    <lineage>
        <taxon>Bacteria</taxon>
        <taxon>Pseudomonadati</taxon>
        <taxon>Pseudomonadota</taxon>
        <taxon>Gammaproteobacteria</taxon>
        <taxon>Alteromonadales</taxon>
        <taxon>Shewanellaceae</taxon>
        <taxon>Shewanella</taxon>
    </lineage>
</organism>
<reference evidence="2 3" key="1">
    <citation type="submission" date="2023-07" db="EMBL/GenBank/DDBJ databases">
        <title>Novel Shewanella species isolated from Baltic Sea sediments.</title>
        <authorList>
            <person name="Martin-Rodriguez A.J."/>
        </authorList>
    </citation>
    <scope>NUCLEOTIDE SEQUENCE [LARGE SCALE GENOMIC DNA]</scope>
    <source>
        <strain evidence="2 3">SP2S1-2</strain>
    </source>
</reference>
<comment type="caution">
    <text evidence="2">The sequence shown here is derived from an EMBL/GenBank/DDBJ whole genome shotgun (WGS) entry which is preliminary data.</text>
</comment>
<dbReference type="Pfam" id="PF07978">
    <property type="entry name" value="NIPSNAP"/>
    <property type="match status" value="1"/>
</dbReference>
<gene>
    <name evidence="2" type="ORF">Q4Q50_03715</name>
</gene>
<dbReference type="SUPFAM" id="SSF54909">
    <property type="entry name" value="Dimeric alpha+beta barrel"/>
    <property type="match status" value="1"/>
</dbReference>
<proteinExistence type="predicted"/>
<dbReference type="RefSeq" id="WP_106651737.1">
    <property type="nucleotide sequence ID" value="NZ_JAUOES010000003.1"/>
</dbReference>
<evidence type="ECO:0000259" key="1">
    <source>
        <dbReference type="Pfam" id="PF07978"/>
    </source>
</evidence>
<accession>A0ABU3FWH1</accession>
<dbReference type="EMBL" id="JAUOES010000003">
    <property type="protein sequence ID" value="MDT3279403.1"/>
    <property type="molecule type" value="Genomic_DNA"/>
</dbReference>
<dbReference type="InterPro" id="IPR012577">
    <property type="entry name" value="NIPSNAP"/>
</dbReference>
<name>A0ABU3FWH1_9GAMM</name>
<dbReference type="InterPro" id="IPR011008">
    <property type="entry name" value="Dimeric_a/b-barrel"/>
</dbReference>
<dbReference type="Gene3D" id="3.30.70.100">
    <property type="match status" value="1"/>
</dbReference>
<dbReference type="Proteomes" id="UP001249505">
    <property type="component" value="Unassembled WGS sequence"/>
</dbReference>
<protein>
    <submittedName>
        <fullName evidence="2">NIPSNAP family protein</fullName>
    </submittedName>
</protein>
<feature type="domain" description="NIPSNAP" evidence="1">
    <location>
        <begin position="21"/>
        <end position="116"/>
    </location>
</feature>
<sequence length="127" mass="14532">MQLKPLAHKSMAPNTMKITCFIEYKIDPFKLEQFAQYAENWGDIIPAYGGELLGYFLPHEGTNDTAYGLISFDSLAHYERYRDKLKTEAAGKANFQLAKQGEFILSEKRSFLKPIAKTYQRAAETKL</sequence>
<evidence type="ECO:0000313" key="3">
    <source>
        <dbReference type="Proteomes" id="UP001249505"/>
    </source>
</evidence>